<feature type="transmembrane region" description="Helical" evidence="1">
    <location>
        <begin position="266"/>
        <end position="290"/>
    </location>
</feature>
<organism evidence="2 3">
    <name type="scientific">Candidatus Gallitreponema excrementavium</name>
    <dbReference type="NCBI Taxonomy" id="2840840"/>
    <lineage>
        <taxon>Bacteria</taxon>
        <taxon>Pseudomonadati</taxon>
        <taxon>Spirochaetota</taxon>
        <taxon>Spirochaetia</taxon>
        <taxon>Spirochaetales</taxon>
        <taxon>Candidatus Gallitreponema</taxon>
    </lineage>
</organism>
<comment type="caution">
    <text evidence="2">The sequence shown here is derived from an EMBL/GenBank/DDBJ whole genome shotgun (WGS) entry which is preliminary data.</text>
</comment>
<evidence type="ECO:0000313" key="2">
    <source>
        <dbReference type="EMBL" id="MBO8456662.1"/>
    </source>
</evidence>
<sequence>MKKTYLFVFLAVFLLIPVLSVSAQIYEIDSFVNKYAKAYDELVANTYKERSDISYKDEYIEIPNGTEVTLKRIIKNDVDELPNYLRYNAEIIYEGQTKYIYAWNLKFSDKNPEGTKDVLKDYNMSPNMFQIDDKETGTEKIYNELDLRSPEGEMLMSPFFLLAIFVLLVSSLVLNFIFFRSMKKGIKIFKLLYTVITVTTAIILEGYYLIRLGPLSIWFCDVEFYSTGRAALNSIPLILAIYAQIMSIVFLYLPAKDDASSEGSKFKLWPSIVLPILAFIAFIILCFNLPSEFFGVAEGEEATIAQFESAIKLMFKLLLIILPIPSVIYYGIKLKLRGLFLGIYLTFYWIGTLFALGFLILALIKLFVAIFFQILIFVAGAFVVLWVLPKSGISGHYVKNGRVVDSDTPGARYVADTSSPLDDLFDSSSKK</sequence>
<proteinExistence type="predicted"/>
<dbReference type="AlphaFoldDB" id="A0A9D9N190"/>
<keyword evidence="1" id="KW-0812">Transmembrane</keyword>
<name>A0A9D9N190_9SPIR</name>
<evidence type="ECO:0000256" key="1">
    <source>
        <dbReference type="SAM" id="Phobius"/>
    </source>
</evidence>
<feature type="transmembrane region" description="Helical" evidence="1">
    <location>
        <begin position="370"/>
        <end position="388"/>
    </location>
</feature>
<keyword evidence="1" id="KW-0472">Membrane</keyword>
<reference evidence="2" key="1">
    <citation type="submission" date="2020-10" db="EMBL/GenBank/DDBJ databases">
        <authorList>
            <person name="Gilroy R."/>
        </authorList>
    </citation>
    <scope>NUCLEOTIDE SEQUENCE</scope>
    <source>
        <strain evidence="2">10532</strain>
    </source>
</reference>
<accession>A0A9D9N190</accession>
<protein>
    <submittedName>
        <fullName evidence="2">Uncharacterized protein</fullName>
    </submittedName>
</protein>
<feature type="transmembrane region" description="Helical" evidence="1">
    <location>
        <begin position="339"/>
        <end position="364"/>
    </location>
</feature>
<keyword evidence="1" id="KW-1133">Transmembrane helix</keyword>
<reference evidence="2" key="2">
    <citation type="journal article" date="2021" name="PeerJ">
        <title>Extensive microbial diversity within the chicken gut microbiome revealed by metagenomics and culture.</title>
        <authorList>
            <person name="Gilroy R."/>
            <person name="Ravi A."/>
            <person name="Getino M."/>
            <person name="Pursley I."/>
            <person name="Horton D.L."/>
            <person name="Alikhan N.F."/>
            <person name="Baker D."/>
            <person name="Gharbi K."/>
            <person name="Hall N."/>
            <person name="Watson M."/>
            <person name="Adriaenssens E.M."/>
            <person name="Foster-Nyarko E."/>
            <person name="Jarju S."/>
            <person name="Secka A."/>
            <person name="Antonio M."/>
            <person name="Oren A."/>
            <person name="Chaudhuri R.R."/>
            <person name="La Ragione R."/>
            <person name="Hildebrand F."/>
            <person name="Pallen M.J."/>
        </authorList>
    </citation>
    <scope>NUCLEOTIDE SEQUENCE</scope>
    <source>
        <strain evidence="2">10532</strain>
    </source>
</reference>
<dbReference type="EMBL" id="JADIMM010000007">
    <property type="protein sequence ID" value="MBO8456662.1"/>
    <property type="molecule type" value="Genomic_DNA"/>
</dbReference>
<feature type="transmembrane region" description="Helical" evidence="1">
    <location>
        <begin position="230"/>
        <end position="254"/>
    </location>
</feature>
<evidence type="ECO:0000313" key="3">
    <source>
        <dbReference type="Proteomes" id="UP000823638"/>
    </source>
</evidence>
<dbReference type="Proteomes" id="UP000823638">
    <property type="component" value="Unassembled WGS sequence"/>
</dbReference>
<gene>
    <name evidence="2" type="ORF">IAA81_00345</name>
</gene>
<feature type="transmembrane region" description="Helical" evidence="1">
    <location>
        <begin position="310"/>
        <end position="332"/>
    </location>
</feature>
<feature type="transmembrane region" description="Helical" evidence="1">
    <location>
        <begin position="159"/>
        <end position="179"/>
    </location>
</feature>
<feature type="transmembrane region" description="Helical" evidence="1">
    <location>
        <begin position="191"/>
        <end position="210"/>
    </location>
</feature>